<sequence>MPCSCEKPFCTFHNLCCPDKDHQDLGTGNTDQAQPQGQSLEETLDSSRESVNQHFGGSDSPALSPGSARCEGAVLFVRSCPARYRDEESSAWDVSISCRHFQRVFQATDEDSFFHLSMQENSACFLHQQPPLGVSTGPSCDSRFFGDIISSCNFTGEWAEPDANLETLCQSNVGLTHRIRYMWMTFSNIFCMMCNVKSMSKYREPCNTELRKYNPAVSMDNRSPFDLLLGAFDSSKQTSRSKISFLQDLQVKCTPGKLLENGTCFTPIDNIRGLSYKFRVFYRPLFDGVVPQNRVREYFNLSSEKHEDLMAMFSFAVAIKLDTLDDVIDKSSVDARYGAIYLPGPQSQWDLLNTSRLVLYVDARFTSIPTLLRDEVESTLVTALFFENIIYTSKNKVDFNLKFQPMLLSGGDILESKCFEAQWNPQHLSCRKSSFESTAEYYSEIEVSDLISFTPLLTCPFVEFNTSDYELRSDRYNLTREGNLALQIQGHTVELSANWTDMNMIIEDNSEGKIRVCKSVLEEKLANVFAKTSSRIAQFRYYFTLTCMGISMFCLALTLVTYLSFQVLRSPAGVNNMFLCFSLLAASAFLLASAHMRPADPLCTTVGVATHFLWLNMFCWAFVCCFHMFRTFTKKNRSTASTGRAKILSLARKVLFCLAVPSMIVITIMVTSRLTHGGGSIGYGLNSCYLDSELLVFAGMIFPLSLMVVSNLVFFAVTVYKIRSVRKLQGGQDVTPGAPRDIYVYVKLSSLTGCFWVLAIAGKYLDSHVLGVTSDFFIGLQGAFIFWSYVCNQRVSNLYRRAFGMTVTITSRTGTITRIAKDAVVVEARNK</sequence>
<feature type="transmembrane region" description="Helical" evidence="6">
    <location>
        <begin position="768"/>
        <end position="791"/>
    </location>
</feature>
<dbReference type="PANTHER" id="PTHR45902:SF1">
    <property type="entry name" value="LATROPHILIN RECEPTOR-LIKE PROTEIN A"/>
    <property type="match status" value="1"/>
</dbReference>
<dbReference type="PANTHER" id="PTHR45902">
    <property type="entry name" value="LATROPHILIN RECEPTOR-LIKE PROTEIN A"/>
    <property type="match status" value="1"/>
</dbReference>
<evidence type="ECO:0000259" key="7">
    <source>
        <dbReference type="PROSITE" id="PS50261"/>
    </source>
</evidence>
<protein>
    <recommendedName>
        <fullName evidence="7">G-protein coupled receptors family 2 profile 2 domain-containing protein</fullName>
    </recommendedName>
</protein>
<dbReference type="Proteomes" id="UP000271974">
    <property type="component" value="Unassembled WGS sequence"/>
</dbReference>
<keyword evidence="9" id="KW-1185">Reference proteome</keyword>
<dbReference type="AlphaFoldDB" id="A0A433TR18"/>
<feature type="domain" description="G-protein coupled receptors family 2 profile 2" evidence="7">
    <location>
        <begin position="540"/>
        <end position="793"/>
    </location>
</feature>
<dbReference type="Gene3D" id="1.20.1070.10">
    <property type="entry name" value="Rhodopsin 7-helix transmembrane proteins"/>
    <property type="match status" value="1"/>
</dbReference>
<feature type="transmembrane region" description="Helical" evidence="6">
    <location>
        <begin position="694"/>
        <end position="722"/>
    </location>
</feature>
<feature type="transmembrane region" description="Helical" evidence="6">
    <location>
        <begin position="742"/>
        <end position="762"/>
    </location>
</feature>
<keyword evidence="2 6" id="KW-0812">Transmembrane</keyword>
<evidence type="ECO:0000313" key="9">
    <source>
        <dbReference type="Proteomes" id="UP000271974"/>
    </source>
</evidence>
<evidence type="ECO:0000256" key="6">
    <source>
        <dbReference type="SAM" id="Phobius"/>
    </source>
</evidence>
<comment type="caution">
    <text evidence="8">The sequence shown here is derived from an EMBL/GenBank/DDBJ whole genome shotgun (WGS) entry which is preliminary data.</text>
</comment>
<feature type="transmembrane region" description="Helical" evidence="6">
    <location>
        <begin position="541"/>
        <end position="565"/>
    </location>
</feature>
<dbReference type="CDD" id="cd15039">
    <property type="entry name" value="7tmB3_Methuselah-like"/>
    <property type="match status" value="1"/>
</dbReference>
<keyword evidence="4 6" id="KW-0472">Membrane</keyword>
<dbReference type="GO" id="GO:0007166">
    <property type="term" value="P:cell surface receptor signaling pathway"/>
    <property type="evidence" value="ECO:0007669"/>
    <property type="project" value="InterPro"/>
</dbReference>
<dbReference type="EMBL" id="RQTK01000221">
    <property type="protein sequence ID" value="RUS84004.1"/>
    <property type="molecule type" value="Genomic_DNA"/>
</dbReference>
<dbReference type="PROSITE" id="PS50261">
    <property type="entry name" value="G_PROTEIN_RECEP_F2_4"/>
    <property type="match status" value="1"/>
</dbReference>
<dbReference type="OrthoDB" id="10051649at2759"/>
<organism evidence="8 9">
    <name type="scientific">Elysia chlorotica</name>
    <name type="common">Eastern emerald elysia</name>
    <name type="synonym">Sea slug</name>
    <dbReference type="NCBI Taxonomy" id="188477"/>
    <lineage>
        <taxon>Eukaryota</taxon>
        <taxon>Metazoa</taxon>
        <taxon>Spiralia</taxon>
        <taxon>Lophotrochozoa</taxon>
        <taxon>Mollusca</taxon>
        <taxon>Gastropoda</taxon>
        <taxon>Heterobranchia</taxon>
        <taxon>Euthyneura</taxon>
        <taxon>Panpulmonata</taxon>
        <taxon>Sacoglossa</taxon>
        <taxon>Placobranchoidea</taxon>
        <taxon>Plakobranchidae</taxon>
        <taxon>Elysia</taxon>
    </lineage>
</organism>
<comment type="subcellular location">
    <subcellularLocation>
        <location evidence="1">Membrane</location>
        <topology evidence="1">Multi-pass membrane protein</topology>
    </subcellularLocation>
</comment>
<dbReference type="GO" id="GO:0016020">
    <property type="term" value="C:membrane"/>
    <property type="evidence" value="ECO:0007669"/>
    <property type="project" value="UniProtKB-SubCell"/>
</dbReference>
<dbReference type="InterPro" id="IPR017981">
    <property type="entry name" value="GPCR_2-like_7TM"/>
</dbReference>
<evidence type="ECO:0000313" key="8">
    <source>
        <dbReference type="EMBL" id="RUS84004.1"/>
    </source>
</evidence>
<reference evidence="8 9" key="1">
    <citation type="submission" date="2019-01" db="EMBL/GenBank/DDBJ databases">
        <title>A draft genome assembly of the solar-powered sea slug Elysia chlorotica.</title>
        <authorList>
            <person name="Cai H."/>
            <person name="Li Q."/>
            <person name="Fang X."/>
            <person name="Li J."/>
            <person name="Curtis N.E."/>
            <person name="Altenburger A."/>
            <person name="Shibata T."/>
            <person name="Feng M."/>
            <person name="Maeda T."/>
            <person name="Schwartz J.A."/>
            <person name="Shigenobu S."/>
            <person name="Lundholm N."/>
            <person name="Nishiyama T."/>
            <person name="Yang H."/>
            <person name="Hasebe M."/>
            <person name="Li S."/>
            <person name="Pierce S.K."/>
            <person name="Wang J."/>
        </authorList>
    </citation>
    <scope>NUCLEOTIDE SEQUENCE [LARGE SCALE GENOMIC DNA]</scope>
    <source>
        <strain evidence="8">EC2010</strain>
        <tissue evidence="8">Whole organism of an adult</tissue>
    </source>
</reference>
<evidence type="ECO:0000256" key="5">
    <source>
        <dbReference type="SAM" id="MobiDB-lite"/>
    </source>
</evidence>
<feature type="region of interest" description="Disordered" evidence="5">
    <location>
        <begin position="47"/>
        <end position="66"/>
    </location>
</feature>
<name>A0A433TR18_ELYCH</name>
<evidence type="ECO:0000256" key="2">
    <source>
        <dbReference type="ARBA" id="ARBA00022692"/>
    </source>
</evidence>
<keyword evidence="3 6" id="KW-1133">Transmembrane helix</keyword>
<proteinExistence type="predicted"/>
<feature type="transmembrane region" description="Helical" evidence="6">
    <location>
        <begin position="577"/>
        <end position="596"/>
    </location>
</feature>
<feature type="transmembrane region" description="Helical" evidence="6">
    <location>
        <begin position="650"/>
        <end position="674"/>
    </location>
</feature>
<dbReference type="Pfam" id="PF00002">
    <property type="entry name" value="7tm_2"/>
    <property type="match status" value="1"/>
</dbReference>
<evidence type="ECO:0000256" key="3">
    <source>
        <dbReference type="ARBA" id="ARBA00022989"/>
    </source>
</evidence>
<dbReference type="InterPro" id="IPR053231">
    <property type="entry name" value="GPCR_LN-TM7"/>
</dbReference>
<evidence type="ECO:0000256" key="1">
    <source>
        <dbReference type="ARBA" id="ARBA00004141"/>
    </source>
</evidence>
<accession>A0A433TR18</accession>
<gene>
    <name evidence="8" type="ORF">EGW08_008226</name>
</gene>
<evidence type="ECO:0000256" key="4">
    <source>
        <dbReference type="ARBA" id="ARBA00023136"/>
    </source>
</evidence>
<feature type="transmembrane region" description="Helical" evidence="6">
    <location>
        <begin position="608"/>
        <end position="629"/>
    </location>
</feature>
<dbReference type="InterPro" id="IPR000832">
    <property type="entry name" value="GPCR_2_secretin-like"/>
</dbReference>
<dbReference type="GO" id="GO:0004930">
    <property type="term" value="F:G protein-coupled receptor activity"/>
    <property type="evidence" value="ECO:0007669"/>
    <property type="project" value="InterPro"/>
</dbReference>